<dbReference type="InterPro" id="IPR005119">
    <property type="entry name" value="LysR_subst-bd"/>
</dbReference>
<evidence type="ECO:0000259" key="5">
    <source>
        <dbReference type="PROSITE" id="PS50931"/>
    </source>
</evidence>
<dbReference type="Pfam" id="PF00126">
    <property type="entry name" value="HTH_1"/>
    <property type="match status" value="1"/>
</dbReference>
<dbReference type="PROSITE" id="PS50931">
    <property type="entry name" value="HTH_LYSR"/>
    <property type="match status" value="1"/>
</dbReference>
<dbReference type="CDD" id="cd08422">
    <property type="entry name" value="PBP2_CrgA_like"/>
    <property type="match status" value="1"/>
</dbReference>
<accession>A0A4R3M2Y1</accession>
<comment type="caution">
    <text evidence="6">The sequence shown here is derived from an EMBL/GenBank/DDBJ whole genome shotgun (WGS) entry which is preliminary data.</text>
</comment>
<dbReference type="InterPro" id="IPR058163">
    <property type="entry name" value="LysR-type_TF_proteobact-type"/>
</dbReference>
<dbReference type="Pfam" id="PF03466">
    <property type="entry name" value="LysR_substrate"/>
    <property type="match status" value="1"/>
</dbReference>
<gene>
    <name evidence="6" type="ORF">EDC26_10758</name>
</gene>
<dbReference type="Proteomes" id="UP000295525">
    <property type="component" value="Unassembled WGS sequence"/>
</dbReference>
<evidence type="ECO:0000256" key="1">
    <source>
        <dbReference type="ARBA" id="ARBA00009437"/>
    </source>
</evidence>
<dbReference type="GO" id="GO:0043565">
    <property type="term" value="F:sequence-specific DNA binding"/>
    <property type="evidence" value="ECO:0007669"/>
    <property type="project" value="TreeGrafter"/>
</dbReference>
<evidence type="ECO:0000256" key="3">
    <source>
        <dbReference type="ARBA" id="ARBA00023125"/>
    </source>
</evidence>
<dbReference type="EMBL" id="SMAJ01000007">
    <property type="protein sequence ID" value="TCT07003.1"/>
    <property type="molecule type" value="Genomic_DNA"/>
</dbReference>
<keyword evidence="2" id="KW-0805">Transcription regulation</keyword>
<dbReference type="AlphaFoldDB" id="A0A4R3M2Y1"/>
<dbReference type="InterPro" id="IPR036388">
    <property type="entry name" value="WH-like_DNA-bd_sf"/>
</dbReference>
<protein>
    <submittedName>
        <fullName evidence="6">DNA-binding transcriptional LysR family regulator</fullName>
    </submittedName>
</protein>
<dbReference type="Gene3D" id="1.10.10.10">
    <property type="entry name" value="Winged helix-like DNA-binding domain superfamily/Winged helix DNA-binding domain"/>
    <property type="match status" value="1"/>
</dbReference>
<dbReference type="SUPFAM" id="SSF53850">
    <property type="entry name" value="Periplasmic binding protein-like II"/>
    <property type="match status" value="1"/>
</dbReference>
<keyword evidence="3 6" id="KW-0238">DNA-binding</keyword>
<dbReference type="Gene3D" id="3.40.190.290">
    <property type="match status" value="1"/>
</dbReference>
<feature type="domain" description="HTH lysR-type" evidence="5">
    <location>
        <begin position="29"/>
        <end position="86"/>
    </location>
</feature>
<comment type="similarity">
    <text evidence="1">Belongs to the LysR transcriptional regulatory family.</text>
</comment>
<keyword evidence="7" id="KW-1185">Reference proteome</keyword>
<dbReference type="InterPro" id="IPR036390">
    <property type="entry name" value="WH_DNA-bd_sf"/>
</dbReference>
<dbReference type="GO" id="GO:0003700">
    <property type="term" value="F:DNA-binding transcription factor activity"/>
    <property type="evidence" value="ECO:0007669"/>
    <property type="project" value="InterPro"/>
</dbReference>
<dbReference type="PANTHER" id="PTHR30537">
    <property type="entry name" value="HTH-TYPE TRANSCRIPTIONAL REGULATOR"/>
    <property type="match status" value="1"/>
</dbReference>
<dbReference type="GO" id="GO:0006351">
    <property type="term" value="P:DNA-templated transcription"/>
    <property type="evidence" value="ECO:0007669"/>
    <property type="project" value="TreeGrafter"/>
</dbReference>
<evidence type="ECO:0000256" key="2">
    <source>
        <dbReference type="ARBA" id="ARBA00023015"/>
    </source>
</evidence>
<keyword evidence="4" id="KW-0804">Transcription</keyword>
<dbReference type="FunFam" id="1.10.10.10:FF:000001">
    <property type="entry name" value="LysR family transcriptional regulator"/>
    <property type="match status" value="1"/>
</dbReference>
<dbReference type="FunFam" id="3.40.190.290:FF:000001">
    <property type="entry name" value="Transcriptional regulator, LysR family"/>
    <property type="match status" value="1"/>
</dbReference>
<name>A0A4R3M2Y1_9BURK</name>
<evidence type="ECO:0000313" key="6">
    <source>
        <dbReference type="EMBL" id="TCT07003.1"/>
    </source>
</evidence>
<reference evidence="6 7" key="1">
    <citation type="submission" date="2019-03" db="EMBL/GenBank/DDBJ databases">
        <title>Genomic Encyclopedia of Type Strains, Phase IV (KMG-IV): sequencing the most valuable type-strain genomes for metagenomic binning, comparative biology and taxonomic classification.</title>
        <authorList>
            <person name="Goeker M."/>
        </authorList>
    </citation>
    <scope>NUCLEOTIDE SEQUENCE [LARGE SCALE GENOMIC DNA]</scope>
    <source>
        <strain evidence="6 7">DSM 24591</strain>
    </source>
</reference>
<dbReference type="SUPFAM" id="SSF46785">
    <property type="entry name" value="Winged helix' DNA-binding domain"/>
    <property type="match status" value="1"/>
</dbReference>
<dbReference type="InterPro" id="IPR000847">
    <property type="entry name" value="LysR_HTH_N"/>
</dbReference>
<sequence>MSSRYFIGLLNWDKLAFYQYIVLDIGIMDRFEEMRVYTAVVDAGSFVGAADALPMSKAAVSRYVAELESRLGVRLLHRTTRRLSLTEEGQLFYERSRELLAGVKGAEAELSTRSGEVGGLLRINAPLTFGILHLSALWGVFKAAHPNVLFDVTLADRVVDLVDEGYDLAVRIARLPDSTLVSKRLARTRMVLAASPEYLRQRGEPLHPHDLAQHATIAYSYWSTRDEWQFDGPDGGVSVRTRPFMRTNNGDTCRAMALADHGIILQPTFLVGDDLRAGKLVELMPQYRSIEMGIYVVYPTRRHLLPRVRALIDFLVEHFREPPWPV</sequence>
<proteinExistence type="inferred from homology"/>
<evidence type="ECO:0000313" key="7">
    <source>
        <dbReference type="Proteomes" id="UP000295525"/>
    </source>
</evidence>
<dbReference type="PANTHER" id="PTHR30537:SF35">
    <property type="entry name" value="TRANSCRIPTIONAL REGULATORY PROTEIN"/>
    <property type="match status" value="1"/>
</dbReference>
<organism evidence="6 7">
    <name type="scientific">Paralcaligenes ureilyticus</name>
    <dbReference type="NCBI Taxonomy" id="627131"/>
    <lineage>
        <taxon>Bacteria</taxon>
        <taxon>Pseudomonadati</taxon>
        <taxon>Pseudomonadota</taxon>
        <taxon>Betaproteobacteria</taxon>
        <taxon>Burkholderiales</taxon>
        <taxon>Alcaligenaceae</taxon>
        <taxon>Paralcaligenes</taxon>
    </lineage>
</organism>
<evidence type="ECO:0000256" key="4">
    <source>
        <dbReference type="ARBA" id="ARBA00023163"/>
    </source>
</evidence>